<dbReference type="Gene3D" id="3.40.50.10140">
    <property type="entry name" value="Toll/interleukin-1 receptor homology (TIR) domain"/>
    <property type="match status" value="1"/>
</dbReference>
<organism evidence="3 4">
    <name type="scientific">Medicago truncatula</name>
    <name type="common">Barrel medic</name>
    <name type="synonym">Medicago tribuloides</name>
    <dbReference type="NCBI Taxonomy" id="3880"/>
    <lineage>
        <taxon>Eukaryota</taxon>
        <taxon>Viridiplantae</taxon>
        <taxon>Streptophyta</taxon>
        <taxon>Embryophyta</taxon>
        <taxon>Tracheophyta</taxon>
        <taxon>Spermatophyta</taxon>
        <taxon>Magnoliopsida</taxon>
        <taxon>eudicotyledons</taxon>
        <taxon>Gunneridae</taxon>
        <taxon>Pentapetalae</taxon>
        <taxon>rosids</taxon>
        <taxon>fabids</taxon>
        <taxon>Fabales</taxon>
        <taxon>Fabaceae</taxon>
        <taxon>Papilionoideae</taxon>
        <taxon>50 kb inversion clade</taxon>
        <taxon>NPAAA clade</taxon>
        <taxon>Hologalegina</taxon>
        <taxon>IRL clade</taxon>
        <taxon>Trifolieae</taxon>
        <taxon>Medicago</taxon>
    </lineage>
</organism>
<dbReference type="PANTHER" id="PTHR32009">
    <property type="entry name" value="TMV RESISTANCE PROTEIN N-LIKE"/>
    <property type="match status" value="1"/>
</dbReference>
<proteinExistence type="predicted"/>
<dbReference type="SMART" id="SM00255">
    <property type="entry name" value="TIR"/>
    <property type="match status" value="1"/>
</dbReference>
<evidence type="ECO:0000313" key="3">
    <source>
        <dbReference type="EMBL" id="RHN50222.1"/>
    </source>
</evidence>
<dbReference type="GO" id="GO:0007165">
    <property type="term" value="P:signal transduction"/>
    <property type="evidence" value="ECO:0007669"/>
    <property type="project" value="InterPro"/>
</dbReference>
<feature type="domain" description="TIR" evidence="2">
    <location>
        <begin position="1"/>
        <end position="117"/>
    </location>
</feature>
<dbReference type="Gramene" id="rna34489">
    <property type="protein sequence ID" value="RHN50222.1"/>
    <property type="gene ID" value="gene34489"/>
</dbReference>
<dbReference type="InterPro" id="IPR035897">
    <property type="entry name" value="Toll_tir_struct_dom_sf"/>
</dbReference>
<dbReference type="AlphaFoldDB" id="A0A396HA78"/>
<comment type="caution">
    <text evidence="3">The sequence shown here is derived from an EMBL/GenBank/DDBJ whole genome shotgun (WGS) entry which is preliminary data.</text>
</comment>
<reference evidence="4" key="1">
    <citation type="journal article" date="2018" name="Nat. Plants">
        <title>Whole-genome landscape of Medicago truncatula symbiotic genes.</title>
        <authorList>
            <person name="Pecrix Y."/>
            <person name="Staton S.E."/>
            <person name="Sallet E."/>
            <person name="Lelandais-Briere C."/>
            <person name="Moreau S."/>
            <person name="Carrere S."/>
            <person name="Blein T."/>
            <person name="Jardinaud M.F."/>
            <person name="Latrasse D."/>
            <person name="Zouine M."/>
            <person name="Zahm M."/>
            <person name="Kreplak J."/>
            <person name="Mayjonade B."/>
            <person name="Satge C."/>
            <person name="Perez M."/>
            <person name="Cauet S."/>
            <person name="Marande W."/>
            <person name="Chantry-Darmon C."/>
            <person name="Lopez-Roques C."/>
            <person name="Bouchez O."/>
            <person name="Berard A."/>
            <person name="Debelle F."/>
            <person name="Munos S."/>
            <person name="Bendahmane A."/>
            <person name="Berges H."/>
            <person name="Niebel A."/>
            <person name="Buitink J."/>
            <person name="Frugier F."/>
            <person name="Benhamed M."/>
            <person name="Crespi M."/>
            <person name="Gouzy J."/>
            <person name="Gamas P."/>
        </authorList>
    </citation>
    <scope>NUCLEOTIDE SEQUENCE [LARGE SCALE GENOMIC DNA]</scope>
    <source>
        <strain evidence="4">cv. Jemalong A17</strain>
    </source>
</reference>
<protein>
    <submittedName>
        <fullName evidence="3">Putative TIR domain-containing protein</fullName>
    </submittedName>
</protein>
<dbReference type="InterPro" id="IPR000157">
    <property type="entry name" value="TIR_dom"/>
</dbReference>
<dbReference type="SUPFAM" id="SSF52200">
    <property type="entry name" value="Toll/Interleukin receptor TIR domain"/>
    <property type="match status" value="1"/>
</dbReference>
<gene>
    <name evidence="3" type="ORF">MtrunA17_Chr6g0455121</name>
</gene>
<keyword evidence="1" id="KW-0520">NAD</keyword>
<name>A0A396HA78_MEDTR</name>
<sequence>MQLFKMLELKFLKDDNELHGGDHISKSLLRAIEESKISLIVFSKNYVNSRWCLDELKKIMKCYRTIGLKVVPVFYHLEPSKVRHQTGDFGKLFQSFLNKISNEEQLVQSWREALRHAANIKGFEILKSRSRNKHNYHFTSGSGTVSTNQIK</sequence>
<dbReference type="PROSITE" id="PS50104">
    <property type="entry name" value="TIR"/>
    <property type="match status" value="1"/>
</dbReference>
<dbReference type="EMBL" id="PSQE01000006">
    <property type="protein sequence ID" value="RHN50222.1"/>
    <property type="molecule type" value="Genomic_DNA"/>
</dbReference>
<dbReference type="Pfam" id="PF01582">
    <property type="entry name" value="TIR"/>
    <property type="match status" value="1"/>
</dbReference>
<dbReference type="PANTHER" id="PTHR32009:SF160">
    <property type="entry name" value="DISEASE RESISTANCE PROTEIN (TIR-NBS-LRR CLASS)"/>
    <property type="match status" value="1"/>
</dbReference>
<evidence type="ECO:0000313" key="4">
    <source>
        <dbReference type="Proteomes" id="UP000265566"/>
    </source>
</evidence>
<evidence type="ECO:0000259" key="2">
    <source>
        <dbReference type="PROSITE" id="PS50104"/>
    </source>
</evidence>
<accession>A0A396HA78</accession>
<evidence type="ECO:0000256" key="1">
    <source>
        <dbReference type="ARBA" id="ARBA00023027"/>
    </source>
</evidence>
<dbReference type="Proteomes" id="UP000265566">
    <property type="component" value="Chromosome 6"/>
</dbReference>